<dbReference type="PIRSF" id="PIRSF016661">
    <property type="entry name" value="BioY"/>
    <property type="match status" value="1"/>
</dbReference>
<dbReference type="GO" id="GO:0015225">
    <property type="term" value="F:biotin transmembrane transporter activity"/>
    <property type="evidence" value="ECO:0007669"/>
    <property type="project" value="UniProtKB-UniRule"/>
</dbReference>
<protein>
    <recommendedName>
        <fullName evidence="8">Biotin transporter</fullName>
    </recommendedName>
</protein>
<dbReference type="Pfam" id="PF02632">
    <property type="entry name" value="BioY"/>
    <property type="match status" value="1"/>
</dbReference>
<dbReference type="PANTHER" id="PTHR34295:SF4">
    <property type="entry name" value="BIOTIN TRANSPORTER BIOY-RELATED"/>
    <property type="match status" value="1"/>
</dbReference>
<keyword evidence="4 8" id="KW-1003">Cell membrane</keyword>
<feature type="transmembrane region" description="Helical" evidence="9">
    <location>
        <begin position="56"/>
        <end position="72"/>
    </location>
</feature>
<dbReference type="GO" id="GO:0005886">
    <property type="term" value="C:plasma membrane"/>
    <property type="evidence" value="ECO:0007669"/>
    <property type="project" value="UniProtKB-SubCell"/>
</dbReference>
<dbReference type="InterPro" id="IPR003784">
    <property type="entry name" value="BioY"/>
</dbReference>
<evidence type="ECO:0000256" key="7">
    <source>
        <dbReference type="ARBA" id="ARBA00023136"/>
    </source>
</evidence>
<comment type="subcellular location">
    <subcellularLocation>
        <location evidence="1 8">Cell membrane</location>
        <topology evidence="1 8">Multi-pass membrane protein</topology>
    </subcellularLocation>
</comment>
<sequence length="177" mass="18684">MNRTKSLVQVALMTTIIIILGLLPAIPLGFIPVPIVLQNMGIMLAAILLGAKKGSLAILLFLIVGLFLPVFTGGSTTLVVFAGPTAGYVFAWLLVPLALAGLRQLPPFSQPLISFALIWLSGVLLVDVIGAIYLAHYTNAPLLPSLLSNLAFIPGDTIKAAIATIIGTKYRKQLGLE</sequence>
<name>A0A239WCZ3_STRAI</name>
<keyword evidence="7 8" id="KW-0472">Membrane</keyword>
<dbReference type="Gene3D" id="1.10.1760.20">
    <property type="match status" value="1"/>
</dbReference>
<dbReference type="OrthoDB" id="9803495at2"/>
<dbReference type="AlphaFoldDB" id="A0A239WCZ3"/>
<evidence type="ECO:0000313" key="11">
    <source>
        <dbReference type="Proteomes" id="UP000215144"/>
    </source>
</evidence>
<evidence type="ECO:0000256" key="9">
    <source>
        <dbReference type="SAM" id="Phobius"/>
    </source>
</evidence>
<proteinExistence type="inferred from homology"/>
<evidence type="ECO:0000313" key="10">
    <source>
        <dbReference type="EMBL" id="SNV32485.1"/>
    </source>
</evidence>
<keyword evidence="5 9" id="KW-0812">Transmembrane</keyword>
<feature type="transmembrane region" description="Helical" evidence="9">
    <location>
        <begin position="78"/>
        <end position="100"/>
    </location>
</feature>
<dbReference type="PANTHER" id="PTHR34295">
    <property type="entry name" value="BIOTIN TRANSPORTER BIOY"/>
    <property type="match status" value="1"/>
</dbReference>
<feature type="transmembrane region" description="Helical" evidence="9">
    <location>
        <begin position="31"/>
        <end position="49"/>
    </location>
</feature>
<evidence type="ECO:0000256" key="5">
    <source>
        <dbReference type="ARBA" id="ARBA00022692"/>
    </source>
</evidence>
<dbReference type="RefSeq" id="WP_017768645.1">
    <property type="nucleotide sequence ID" value="NZ_LT906454.1"/>
</dbReference>
<accession>A0A239WCZ3</accession>
<reference evidence="10 11" key="1">
    <citation type="submission" date="2017-06" db="EMBL/GenBank/DDBJ databases">
        <authorList>
            <consortium name="Pathogen Informatics"/>
        </authorList>
    </citation>
    <scope>NUCLEOTIDE SEQUENCE [LARGE SCALE GENOMIC DNA]</scope>
    <source>
        <strain evidence="10 11">NCTC11291</strain>
    </source>
</reference>
<comment type="similarity">
    <text evidence="2 8">Belongs to the BioY family.</text>
</comment>
<feature type="transmembrane region" description="Helical" evidence="9">
    <location>
        <begin position="7"/>
        <end position="25"/>
    </location>
</feature>
<evidence type="ECO:0000256" key="2">
    <source>
        <dbReference type="ARBA" id="ARBA00010692"/>
    </source>
</evidence>
<dbReference type="EMBL" id="LT906454">
    <property type="protein sequence ID" value="SNV32485.1"/>
    <property type="molecule type" value="Genomic_DNA"/>
</dbReference>
<evidence type="ECO:0000256" key="1">
    <source>
        <dbReference type="ARBA" id="ARBA00004651"/>
    </source>
</evidence>
<evidence type="ECO:0000256" key="6">
    <source>
        <dbReference type="ARBA" id="ARBA00022989"/>
    </source>
</evidence>
<dbReference type="KEGG" id="saco:SAME_00160"/>
<evidence type="ECO:0000256" key="4">
    <source>
        <dbReference type="ARBA" id="ARBA00022475"/>
    </source>
</evidence>
<organism evidence="10 11">
    <name type="scientific">Streptococcus acidominimus</name>
    <dbReference type="NCBI Taxonomy" id="1326"/>
    <lineage>
        <taxon>Bacteria</taxon>
        <taxon>Bacillati</taxon>
        <taxon>Bacillota</taxon>
        <taxon>Bacilli</taxon>
        <taxon>Lactobacillales</taxon>
        <taxon>Streptococcaceae</taxon>
        <taxon>Streptococcus</taxon>
    </lineage>
</organism>
<dbReference type="Proteomes" id="UP000215144">
    <property type="component" value="Chromosome 1"/>
</dbReference>
<evidence type="ECO:0000256" key="8">
    <source>
        <dbReference type="PIRNR" id="PIRNR016661"/>
    </source>
</evidence>
<keyword evidence="6 9" id="KW-1133">Transmembrane helix</keyword>
<evidence type="ECO:0000256" key="3">
    <source>
        <dbReference type="ARBA" id="ARBA00022448"/>
    </source>
</evidence>
<keyword evidence="3 8" id="KW-0813">Transport</keyword>
<feature type="transmembrane region" description="Helical" evidence="9">
    <location>
        <begin position="112"/>
        <end position="134"/>
    </location>
</feature>
<gene>
    <name evidence="10" type="primary">bioY</name>
    <name evidence="10" type="ORF">SAMEA4504048_00160</name>
</gene>